<dbReference type="EMBL" id="AYKW01000009">
    <property type="protein sequence ID" value="PIL32986.1"/>
    <property type="molecule type" value="Genomic_DNA"/>
</dbReference>
<keyword evidence="3" id="KW-1185">Reference proteome</keyword>
<evidence type="ECO:0000313" key="3">
    <source>
        <dbReference type="Proteomes" id="UP000230002"/>
    </source>
</evidence>
<organism evidence="2 3">
    <name type="scientific">Ganoderma sinense ZZ0214-1</name>
    <dbReference type="NCBI Taxonomy" id="1077348"/>
    <lineage>
        <taxon>Eukaryota</taxon>
        <taxon>Fungi</taxon>
        <taxon>Dikarya</taxon>
        <taxon>Basidiomycota</taxon>
        <taxon>Agaricomycotina</taxon>
        <taxon>Agaricomycetes</taxon>
        <taxon>Polyporales</taxon>
        <taxon>Polyporaceae</taxon>
        <taxon>Ganoderma</taxon>
    </lineage>
</organism>
<gene>
    <name evidence="2" type="ORF">GSI_05104</name>
</gene>
<evidence type="ECO:0000256" key="1">
    <source>
        <dbReference type="SAM" id="MobiDB-lite"/>
    </source>
</evidence>
<feature type="compositionally biased region" description="Polar residues" evidence="1">
    <location>
        <begin position="42"/>
        <end position="52"/>
    </location>
</feature>
<reference evidence="2 3" key="1">
    <citation type="journal article" date="2015" name="Sci. Rep.">
        <title>Chromosome-level genome map provides insights into diverse defense mechanisms in the medicinal fungus Ganoderma sinense.</title>
        <authorList>
            <person name="Zhu Y."/>
            <person name="Xu J."/>
            <person name="Sun C."/>
            <person name="Zhou S."/>
            <person name="Xu H."/>
            <person name="Nelson D.R."/>
            <person name="Qian J."/>
            <person name="Song J."/>
            <person name="Luo H."/>
            <person name="Xiang L."/>
            <person name="Li Y."/>
            <person name="Xu Z."/>
            <person name="Ji A."/>
            <person name="Wang L."/>
            <person name="Lu S."/>
            <person name="Hayward A."/>
            <person name="Sun W."/>
            <person name="Li X."/>
            <person name="Schwartz D.C."/>
            <person name="Wang Y."/>
            <person name="Chen S."/>
        </authorList>
    </citation>
    <scope>NUCLEOTIDE SEQUENCE [LARGE SCALE GENOMIC DNA]</scope>
    <source>
        <strain evidence="2 3">ZZ0214-1</strain>
    </source>
</reference>
<dbReference type="AlphaFoldDB" id="A0A2G8SGV3"/>
<proteinExistence type="predicted"/>
<accession>A0A2G8SGV3</accession>
<evidence type="ECO:0000313" key="2">
    <source>
        <dbReference type="EMBL" id="PIL32986.1"/>
    </source>
</evidence>
<feature type="region of interest" description="Disordered" evidence="1">
    <location>
        <begin position="1"/>
        <end position="142"/>
    </location>
</feature>
<protein>
    <submittedName>
        <fullName evidence="2">Uncharacterized protein</fullName>
    </submittedName>
</protein>
<comment type="caution">
    <text evidence="2">The sequence shown here is derived from an EMBL/GenBank/DDBJ whole genome shotgun (WGS) entry which is preliminary data.</text>
</comment>
<name>A0A2G8SGV3_9APHY</name>
<sequence>MRLMSRAPPERPSPSAPYLRLRTCRNASSISRPSGAHHSPSPEDSCSVTLRTMYTGRGDEALALTPRARRRRGNSQPFAIDVQGAFTPRNRPRDRETARTSCHSRVRPHRAPSQVPVPCRCRKKGQRGLWSGRGPKGRRCRPIHIPVVPDAAHARSR</sequence>
<dbReference type="Proteomes" id="UP000230002">
    <property type="component" value="Unassembled WGS sequence"/>
</dbReference>